<dbReference type="AlphaFoldDB" id="A0A517TDL1"/>
<dbReference type="Proteomes" id="UP000319976">
    <property type="component" value="Chromosome"/>
</dbReference>
<dbReference type="EMBL" id="CP036316">
    <property type="protein sequence ID" value="QDT66470.1"/>
    <property type="molecule type" value="Genomic_DNA"/>
</dbReference>
<proteinExistence type="predicted"/>
<reference evidence="1 2" key="1">
    <citation type="submission" date="2019-02" db="EMBL/GenBank/DDBJ databases">
        <title>Deep-cultivation of Planctomycetes and their phenomic and genomic characterization uncovers novel biology.</title>
        <authorList>
            <person name="Wiegand S."/>
            <person name="Jogler M."/>
            <person name="Boedeker C."/>
            <person name="Pinto D."/>
            <person name="Vollmers J."/>
            <person name="Rivas-Marin E."/>
            <person name="Kohn T."/>
            <person name="Peeters S.H."/>
            <person name="Heuer A."/>
            <person name="Rast P."/>
            <person name="Oberbeckmann S."/>
            <person name="Bunk B."/>
            <person name="Jeske O."/>
            <person name="Meyerdierks A."/>
            <person name="Storesund J.E."/>
            <person name="Kallscheuer N."/>
            <person name="Luecker S."/>
            <person name="Lage O.M."/>
            <person name="Pohl T."/>
            <person name="Merkel B.J."/>
            <person name="Hornburger P."/>
            <person name="Mueller R.-W."/>
            <person name="Bruemmer F."/>
            <person name="Labrenz M."/>
            <person name="Spormann A.M."/>
            <person name="Op den Camp H."/>
            <person name="Overmann J."/>
            <person name="Amann R."/>
            <person name="Jetten M.S.M."/>
            <person name="Mascher T."/>
            <person name="Medema M.H."/>
            <person name="Devos D.P."/>
            <person name="Kaster A.-K."/>
            <person name="Ovreas L."/>
            <person name="Rohde M."/>
            <person name="Galperin M.Y."/>
            <person name="Jogler C."/>
        </authorList>
    </citation>
    <scope>NUCLEOTIDE SEQUENCE [LARGE SCALE GENOMIC DNA]</scope>
    <source>
        <strain evidence="1 2">V22</strain>
    </source>
</reference>
<name>A0A517TDL1_9PLAN</name>
<sequence>MLTKYPSQQALSRGLLSTQEAADWLTISPRKLQQMKKDGEISFVQFGRTVGYTIEDLKVFLSKQRTAAIS</sequence>
<keyword evidence="2" id="KW-1185">Reference proteome</keyword>
<protein>
    <recommendedName>
        <fullName evidence="3">Helix-turn-helix domain protein</fullName>
    </recommendedName>
</protein>
<organism evidence="1 2">
    <name type="scientific">Calycomorphotria hydatis</name>
    <dbReference type="NCBI Taxonomy" id="2528027"/>
    <lineage>
        <taxon>Bacteria</taxon>
        <taxon>Pseudomonadati</taxon>
        <taxon>Planctomycetota</taxon>
        <taxon>Planctomycetia</taxon>
        <taxon>Planctomycetales</taxon>
        <taxon>Planctomycetaceae</taxon>
        <taxon>Calycomorphotria</taxon>
    </lineage>
</organism>
<gene>
    <name evidence="1" type="ORF">V22_37380</name>
</gene>
<dbReference type="GO" id="GO:0003677">
    <property type="term" value="F:DNA binding"/>
    <property type="evidence" value="ECO:0007669"/>
    <property type="project" value="InterPro"/>
</dbReference>
<evidence type="ECO:0008006" key="3">
    <source>
        <dbReference type="Google" id="ProtNLM"/>
    </source>
</evidence>
<dbReference type="KEGG" id="chya:V22_37380"/>
<dbReference type="RefSeq" id="WP_145265583.1">
    <property type="nucleotide sequence ID" value="NZ_CP036316.1"/>
</dbReference>
<dbReference type="InterPro" id="IPR010093">
    <property type="entry name" value="SinI_DNA-bd"/>
</dbReference>
<dbReference type="OrthoDB" id="289890at2"/>
<dbReference type="NCBIfam" id="TIGR01764">
    <property type="entry name" value="excise"/>
    <property type="match status" value="1"/>
</dbReference>
<dbReference type="SUPFAM" id="SSF46955">
    <property type="entry name" value="Putative DNA-binding domain"/>
    <property type="match status" value="1"/>
</dbReference>
<evidence type="ECO:0000313" key="1">
    <source>
        <dbReference type="EMBL" id="QDT66470.1"/>
    </source>
</evidence>
<evidence type="ECO:0000313" key="2">
    <source>
        <dbReference type="Proteomes" id="UP000319976"/>
    </source>
</evidence>
<accession>A0A517TDL1</accession>
<dbReference type="InterPro" id="IPR009061">
    <property type="entry name" value="DNA-bd_dom_put_sf"/>
</dbReference>